<dbReference type="Proteomes" id="UP000076532">
    <property type="component" value="Unassembled WGS sequence"/>
</dbReference>
<evidence type="ECO:0000313" key="1">
    <source>
        <dbReference type="EMBL" id="KZP16938.1"/>
    </source>
</evidence>
<dbReference type="AlphaFoldDB" id="A0A166FLJ5"/>
<name>A0A166FLJ5_9AGAM</name>
<accession>A0A166FLJ5</accession>
<reference evidence="1 2" key="1">
    <citation type="journal article" date="2016" name="Mol. Biol. Evol.">
        <title>Comparative Genomics of Early-Diverging Mushroom-Forming Fungi Provides Insights into the Origins of Lignocellulose Decay Capabilities.</title>
        <authorList>
            <person name="Nagy L.G."/>
            <person name="Riley R."/>
            <person name="Tritt A."/>
            <person name="Adam C."/>
            <person name="Daum C."/>
            <person name="Floudas D."/>
            <person name="Sun H."/>
            <person name="Yadav J.S."/>
            <person name="Pangilinan J."/>
            <person name="Larsson K.H."/>
            <person name="Matsuura K."/>
            <person name="Barry K."/>
            <person name="Labutti K."/>
            <person name="Kuo R."/>
            <person name="Ohm R.A."/>
            <person name="Bhattacharya S.S."/>
            <person name="Shirouzu T."/>
            <person name="Yoshinaga Y."/>
            <person name="Martin F.M."/>
            <person name="Grigoriev I.V."/>
            <person name="Hibbett D.S."/>
        </authorList>
    </citation>
    <scope>NUCLEOTIDE SEQUENCE [LARGE SCALE GENOMIC DNA]</scope>
    <source>
        <strain evidence="1 2">CBS 109695</strain>
    </source>
</reference>
<keyword evidence="2" id="KW-1185">Reference proteome</keyword>
<proteinExistence type="predicted"/>
<gene>
    <name evidence="1" type="ORF">FIBSPDRAFT_934348</name>
</gene>
<organism evidence="1 2">
    <name type="scientific">Athelia psychrophila</name>
    <dbReference type="NCBI Taxonomy" id="1759441"/>
    <lineage>
        <taxon>Eukaryota</taxon>
        <taxon>Fungi</taxon>
        <taxon>Dikarya</taxon>
        <taxon>Basidiomycota</taxon>
        <taxon>Agaricomycotina</taxon>
        <taxon>Agaricomycetes</taxon>
        <taxon>Agaricomycetidae</taxon>
        <taxon>Atheliales</taxon>
        <taxon>Atheliaceae</taxon>
        <taxon>Athelia</taxon>
    </lineage>
</organism>
<evidence type="ECO:0000313" key="2">
    <source>
        <dbReference type="Proteomes" id="UP000076532"/>
    </source>
</evidence>
<protein>
    <submittedName>
        <fullName evidence="1">Uncharacterized protein</fullName>
    </submittedName>
</protein>
<dbReference type="EMBL" id="KV417588">
    <property type="protein sequence ID" value="KZP16938.1"/>
    <property type="molecule type" value="Genomic_DNA"/>
</dbReference>
<sequence length="266" mass="29390">MQGDANQLQEDIYKHHIETAAQRADMSSRAALVDIAQLKESLGAMEVEETDLATRNAGSYLLSWSDDLGLLWLVHMTRLSMLAQCGAVFASFVGSGSHKLRPRKAGHDETAYRAVTRSPPGNSGAPGYMISNTIPRWRKLAIYEATPQMFHDVLAKYMKDQKAPLLEILDVQSDLDADFSGILEFFSRGAPKLRHVTFSGLSCYVPKCTPVTTLCLQDLRGTCIYKQIKDISSYLTDLHIYGDTDQLLCGAELRPPSSPFPGNCTL</sequence>